<evidence type="ECO:0000313" key="2">
    <source>
        <dbReference type="EMBL" id="MDX8496692.1"/>
    </source>
</evidence>
<name>A0ABU4ZBR0_9HYPH</name>
<evidence type="ECO:0000256" key="1">
    <source>
        <dbReference type="SAM" id="MobiDB-lite"/>
    </source>
</evidence>
<feature type="region of interest" description="Disordered" evidence="1">
    <location>
        <begin position="85"/>
        <end position="110"/>
    </location>
</feature>
<feature type="non-terminal residue" evidence="2">
    <location>
        <position position="1"/>
    </location>
</feature>
<evidence type="ECO:0000313" key="3">
    <source>
        <dbReference type="Proteomes" id="UP001271249"/>
    </source>
</evidence>
<sequence>FRRWRSIDETVRDIPVRMRQTRMQTRERESQAGLLCQARTTSELFKLVAQHLNAAEFDDVAFRQRHDLGGYAVYVHADKTYGPLHHWHEQRSQREHDKDGSALAALPGES</sequence>
<accession>A0ABU4ZBR0</accession>
<feature type="compositionally biased region" description="Basic and acidic residues" evidence="1">
    <location>
        <begin position="86"/>
        <end position="100"/>
    </location>
</feature>
<organism evidence="2 3">
    <name type="scientific">Mesorhizobium captivum</name>
    <dbReference type="NCBI Taxonomy" id="3072319"/>
    <lineage>
        <taxon>Bacteria</taxon>
        <taxon>Pseudomonadati</taxon>
        <taxon>Pseudomonadota</taxon>
        <taxon>Alphaproteobacteria</taxon>
        <taxon>Hyphomicrobiales</taxon>
        <taxon>Phyllobacteriaceae</taxon>
        <taxon>Mesorhizobium</taxon>
    </lineage>
</organism>
<proteinExistence type="predicted"/>
<comment type="caution">
    <text evidence="2">The sequence shown here is derived from an EMBL/GenBank/DDBJ whole genome shotgun (WGS) entry which is preliminary data.</text>
</comment>
<gene>
    <name evidence="2" type="ORF">RFN29_34950</name>
</gene>
<protein>
    <submittedName>
        <fullName evidence="2">Uncharacterized protein</fullName>
    </submittedName>
</protein>
<dbReference type="RefSeq" id="WP_320230353.1">
    <property type="nucleotide sequence ID" value="NZ_JAVIJC010000087.1"/>
</dbReference>
<dbReference type="EMBL" id="JAVIJC010000087">
    <property type="protein sequence ID" value="MDX8496692.1"/>
    <property type="molecule type" value="Genomic_DNA"/>
</dbReference>
<keyword evidence="3" id="KW-1185">Reference proteome</keyword>
<reference evidence="2 3" key="1">
    <citation type="submission" date="2023-08" db="EMBL/GenBank/DDBJ databases">
        <title>Implementing the SeqCode for naming new Mesorhizobium species isolated from Vachellia karroo root nodules.</title>
        <authorList>
            <person name="Van Lill M."/>
        </authorList>
    </citation>
    <scope>NUCLEOTIDE SEQUENCE [LARGE SCALE GENOMIC DNA]</scope>
    <source>
        <strain evidence="2 3">VK22B</strain>
    </source>
</reference>
<dbReference type="Proteomes" id="UP001271249">
    <property type="component" value="Unassembled WGS sequence"/>
</dbReference>